<evidence type="ECO:0000256" key="4">
    <source>
        <dbReference type="ARBA" id="ARBA00022833"/>
    </source>
</evidence>
<dbReference type="PANTHER" id="PTHR13173:SF10">
    <property type="entry name" value="WW DOMAIN-BINDING PROTEIN 4"/>
    <property type="match status" value="1"/>
</dbReference>
<dbReference type="InterPro" id="IPR013085">
    <property type="entry name" value="U1-CZ_Znf_C2H2"/>
</dbReference>
<keyword evidence="2" id="KW-0479">Metal-binding</keyword>
<proteinExistence type="predicted"/>
<dbReference type="GO" id="GO:0071011">
    <property type="term" value="C:precatalytic spliceosome"/>
    <property type="evidence" value="ECO:0007669"/>
    <property type="project" value="TreeGrafter"/>
</dbReference>
<accession>A0A024GJW7</accession>
<dbReference type="Proteomes" id="UP000053237">
    <property type="component" value="Unassembled WGS sequence"/>
</dbReference>
<keyword evidence="5" id="KW-0539">Nucleus</keyword>
<dbReference type="PANTHER" id="PTHR13173">
    <property type="entry name" value="WW DOMAIN BINDING PROTEIN 4"/>
    <property type="match status" value="1"/>
</dbReference>
<feature type="region of interest" description="Disordered" evidence="6">
    <location>
        <begin position="79"/>
        <end position="106"/>
    </location>
</feature>
<dbReference type="AlphaFoldDB" id="A0A024GJW7"/>
<evidence type="ECO:0000256" key="5">
    <source>
        <dbReference type="ARBA" id="ARBA00023242"/>
    </source>
</evidence>
<dbReference type="InterPro" id="IPR003604">
    <property type="entry name" value="Matrin/U1-like-C_Znf_C2H2"/>
</dbReference>
<feature type="domain" description="Matrin-type" evidence="7">
    <location>
        <begin position="11"/>
        <end position="42"/>
    </location>
</feature>
<comment type="subcellular location">
    <subcellularLocation>
        <location evidence="1">Nucleus</location>
    </subcellularLocation>
</comment>
<keyword evidence="9" id="KW-1185">Reference proteome</keyword>
<dbReference type="SUPFAM" id="SSF57667">
    <property type="entry name" value="beta-beta-alpha zinc fingers"/>
    <property type="match status" value="1"/>
</dbReference>
<evidence type="ECO:0000313" key="8">
    <source>
        <dbReference type="EMBL" id="CCI47057.1"/>
    </source>
</evidence>
<evidence type="ECO:0000313" key="9">
    <source>
        <dbReference type="Proteomes" id="UP000053237"/>
    </source>
</evidence>
<gene>
    <name evidence="8" type="ORF">BN9_080130</name>
</gene>
<dbReference type="GO" id="GO:0003723">
    <property type="term" value="F:RNA binding"/>
    <property type="evidence" value="ECO:0007669"/>
    <property type="project" value="TreeGrafter"/>
</dbReference>
<dbReference type="PROSITE" id="PS50171">
    <property type="entry name" value="ZF_MATRIN"/>
    <property type="match status" value="1"/>
</dbReference>
<dbReference type="EMBL" id="CAIX01000149">
    <property type="protein sequence ID" value="CCI47057.1"/>
    <property type="molecule type" value="Genomic_DNA"/>
</dbReference>
<keyword evidence="3" id="KW-0863">Zinc-finger</keyword>
<reference evidence="8 9" key="1">
    <citation type="submission" date="2012-05" db="EMBL/GenBank/DDBJ databases">
        <title>Recombination and specialization in a pathogen metapopulation.</title>
        <authorList>
            <person name="Gardiner A."/>
            <person name="Kemen E."/>
            <person name="Schultz-Larsen T."/>
            <person name="MacLean D."/>
            <person name="Van Oosterhout C."/>
            <person name="Jones J.D.G."/>
        </authorList>
    </citation>
    <scope>NUCLEOTIDE SEQUENCE [LARGE SCALE GENOMIC DNA]</scope>
    <source>
        <strain evidence="8 9">Ac Nc2</strain>
    </source>
</reference>
<dbReference type="GO" id="GO:0008270">
    <property type="term" value="F:zinc ion binding"/>
    <property type="evidence" value="ECO:0007669"/>
    <property type="project" value="UniProtKB-KW"/>
</dbReference>
<evidence type="ECO:0000256" key="6">
    <source>
        <dbReference type="SAM" id="MobiDB-lite"/>
    </source>
</evidence>
<evidence type="ECO:0000256" key="3">
    <source>
        <dbReference type="ARBA" id="ARBA00022771"/>
    </source>
</evidence>
<dbReference type="STRING" id="65357.A0A024GJW7"/>
<name>A0A024GJW7_9STRA</name>
<protein>
    <recommendedName>
        <fullName evidence="7">Matrin-type domain-containing protein</fullName>
    </recommendedName>
</protein>
<evidence type="ECO:0000259" key="7">
    <source>
        <dbReference type="PROSITE" id="PS50171"/>
    </source>
</evidence>
<dbReference type="InParanoid" id="A0A024GJW7"/>
<dbReference type="Pfam" id="PF06220">
    <property type="entry name" value="zf-U1"/>
    <property type="match status" value="1"/>
</dbReference>
<keyword evidence="4" id="KW-0862">Zinc</keyword>
<dbReference type="SMART" id="SM00451">
    <property type="entry name" value="ZnF_U1"/>
    <property type="match status" value="1"/>
</dbReference>
<feature type="region of interest" description="Disordered" evidence="6">
    <location>
        <begin position="38"/>
        <end position="63"/>
    </location>
</feature>
<dbReference type="InterPro" id="IPR036236">
    <property type="entry name" value="Znf_C2H2_sf"/>
</dbReference>
<evidence type="ECO:0000256" key="1">
    <source>
        <dbReference type="ARBA" id="ARBA00004123"/>
    </source>
</evidence>
<evidence type="ECO:0000256" key="2">
    <source>
        <dbReference type="ARBA" id="ARBA00022723"/>
    </source>
</evidence>
<dbReference type="InterPro" id="IPR040023">
    <property type="entry name" value="WBP4"/>
</dbReference>
<comment type="caution">
    <text evidence="8">The sequence shown here is derived from an EMBL/GenBank/DDBJ whole genome shotgun (WGS) entry which is preliminary data.</text>
</comment>
<sequence length="377" mass="43215">MTEYWKSNERHFCKFCDIWLQGDTISIRHHEKSRRHLDRVQEKLKTKRQAKVRSERDEKDLKKQLDEIERAAHARFAEDMKAKSTPCSSDKNSTSRPFFRRPKTKTCSDGTSSWPLYPAVVPKEIEAVDEGNADDLGVYSVRDQVFLDAKYHEGQLVAQSACQIWVESLEEWRDGLVDAAVRRSVPNTSVSLRHYQITYMNPSESKPITEKEVTADRLRILLPSGTTLEEAEEMIQKTRNGDRIDTNEYHGPVDGSTGMGEWSTVLVREILDSKVPESADEYHIVDAEEELVTPLDASNHFSTCESEVLAGFVFKEQHIYKGINLQDSKKPLTSMEDRQLIESVEENGPVQFKARKKRLDQGIATRKTRRLNALDDA</sequence>
<dbReference type="OrthoDB" id="191651at2759"/>
<dbReference type="GO" id="GO:0000398">
    <property type="term" value="P:mRNA splicing, via spliceosome"/>
    <property type="evidence" value="ECO:0007669"/>
    <property type="project" value="InterPro"/>
</dbReference>
<organism evidence="8 9">
    <name type="scientific">Albugo candida</name>
    <dbReference type="NCBI Taxonomy" id="65357"/>
    <lineage>
        <taxon>Eukaryota</taxon>
        <taxon>Sar</taxon>
        <taxon>Stramenopiles</taxon>
        <taxon>Oomycota</taxon>
        <taxon>Peronosporomycetes</taxon>
        <taxon>Albuginales</taxon>
        <taxon>Albuginaceae</taxon>
        <taxon>Albugo</taxon>
    </lineage>
</organism>
<dbReference type="InterPro" id="IPR000690">
    <property type="entry name" value="Matrin/U1-C_Znf_C2H2"/>
</dbReference>
<feature type="compositionally biased region" description="Basic and acidic residues" evidence="6">
    <location>
        <begin position="52"/>
        <end position="63"/>
    </location>
</feature>
<feature type="compositionally biased region" description="Polar residues" evidence="6">
    <location>
        <begin position="85"/>
        <end position="96"/>
    </location>
</feature>